<keyword evidence="8" id="KW-1185">Reference proteome</keyword>
<dbReference type="NCBIfam" id="NF003593">
    <property type="entry name" value="PRK05255.1-1"/>
    <property type="match status" value="1"/>
</dbReference>
<organism evidence="7 8">
    <name type="scientific">Panacagrimonas perspica</name>
    <dbReference type="NCBI Taxonomy" id="381431"/>
    <lineage>
        <taxon>Bacteria</taxon>
        <taxon>Pseudomonadati</taxon>
        <taxon>Pseudomonadota</taxon>
        <taxon>Gammaproteobacteria</taxon>
        <taxon>Nevskiales</taxon>
        <taxon>Nevskiaceae</taxon>
        <taxon>Panacagrimonas</taxon>
    </lineage>
</organism>
<evidence type="ECO:0000313" key="7">
    <source>
        <dbReference type="EMBL" id="TDU28682.1"/>
    </source>
</evidence>
<dbReference type="RefSeq" id="WP_133882211.1">
    <property type="nucleotide sequence ID" value="NZ_MWIN01000002.1"/>
</dbReference>
<dbReference type="Gene3D" id="1.10.60.30">
    <property type="entry name" value="PSPTO4464-like domains"/>
    <property type="match status" value="2"/>
</dbReference>
<name>A0A4R7P5F1_9GAMM</name>
<evidence type="ECO:0000256" key="4">
    <source>
        <dbReference type="ARBA" id="ARBA00022884"/>
    </source>
</evidence>
<dbReference type="PANTHER" id="PTHR38101:SF1">
    <property type="entry name" value="UPF0307 PROTEIN YJGA"/>
    <property type="match status" value="1"/>
</dbReference>
<feature type="region of interest" description="Disordered" evidence="6">
    <location>
        <begin position="1"/>
        <end position="30"/>
    </location>
</feature>
<dbReference type="SUPFAM" id="SSF158710">
    <property type="entry name" value="PSPTO4464-like"/>
    <property type="match status" value="1"/>
</dbReference>
<dbReference type="GO" id="GO:0043022">
    <property type="term" value="F:ribosome binding"/>
    <property type="evidence" value="ECO:0007669"/>
    <property type="project" value="UniProtKB-UniRule"/>
</dbReference>
<evidence type="ECO:0000313" key="8">
    <source>
        <dbReference type="Proteomes" id="UP000295341"/>
    </source>
</evidence>
<dbReference type="PIRSF" id="PIRSF016183">
    <property type="entry name" value="UCP016183"/>
    <property type="match status" value="1"/>
</dbReference>
<proteinExistence type="inferred from homology"/>
<dbReference type="EMBL" id="SOBT01000009">
    <property type="protein sequence ID" value="TDU28682.1"/>
    <property type="molecule type" value="Genomic_DNA"/>
</dbReference>
<keyword evidence="4 5" id="KW-0694">RNA-binding</keyword>
<evidence type="ECO:0000256" key="6">
    <source>
        <dbReference type="SAM" id="MobiDB-lite"/>
    </source>
</evidence>
<evidence type="ECO:0000256" key="5">
    <source>
        <dbReference type="HAMAP-Rule" id="MF_00765"/>
    </source>
</evidence>
<keyword evidence="3 5" id="KW-0699">rRNA-binding</keyword>
<gene>
    <name evidence="5" type="primary">darP</name>
    <name evidence="7" type="ORF">DFR24_3057</name>
</gene>
<dbReference type="Proteomes" id="UP000295341">
    <property type="component" value="Unassembled WGS sequence"/>
</dbReference>
<comment type="caution">
    <text evidence="7">The sequence shown here is derived from an EMBL/GenBank/DDBJ whole genome shotgun (WGS) entry which is preliminary data.</text>
</comment>
<evidence type="ECO:0000256" key="3">
    <source>
        <dbReference type="ARBA" id="ARBA00022730"/>
    </source>
</evidence>
<dbReference type="AlphaFoldDB" id="A0A4R7P5F1"/>
<sequence length="199" mass="22383">MPRQSRYDDAAEAYDGPSKTQQKQDSHDLQDLGTELLKLSAAQLDGIPMDPKVRAALREHGRMPTREAKRRHMQYLGKLLREGESEPLRVALHQIRAGETRLLAEAEQWRERLLADDAALTDWIKAHPQAEVQPLRVLVRNARREIAAAQEANPDGVAALGKSRFYRDLFQMLRTTLKNAERSAREPAAGGDADDESAQ</sequence>
<evidence type="ECO:0000256" key="2">
    <source>
        <dbReference type="ARBA" id="ARBA00022517"/>
    </source>
</evidence>
<comment type="subcellular location">
    <subcellularLocation>
        <location evidence="5">Cytoplasm</location>
    </subcellularLocation>
    <text evidence="5">Associates with late stage pre-50S ribosomal subunits.</text>
</comment>
<keyword evidence="2 5" id="KW-0690">Ribosome biogenesis</keyword>
<dbReference type="InterPro" id="IPR006839">
    <property type="entry name" value="DarP"/>
</dbReference>
<dbReference type="InterPro" id="IPR023153">
    <property type="entry name" value="DarP_sf"/>
</dbReference>
<evidence type="ECO:0000256" key="1">
    <source>
        <dbReference type="ARBA" id="ARBA00022490"/>
    </source>
</evidence>
<reference evidence="7 8" key="1">
    <citation type="submission" date="2019-03" db="EMBL/GenBank/DDBJ databases">
        <title>Genomic Encyclopedia of Type Strains, Phase IV (KMG-IV): sequencing the most valuable type-strain genomes for metagenomic binning, comparative biology and taxonomic classification.</title>
        <authorList>
            <person name="Goeker M."/>
        </authorList>
    </citation>
    <scope>NUCLEOTIDE SEQUENCE [LARGE SCALE GENOMIC DNA]</scope>
    <source>
        <strain evidence="7 8">DSM 26377</strain>
    </source>
</reference>
<dbReference type="OrthoDB" id="5293604at2"/>
<comment type="similarity">
    <text evidence="5">Belongs to the DarP family.</text>
</comment>
<dbReference type="CDD" id="cd16331">
    <property type="entry name" value="YjgA-like"/>
    <property type="match status" value="1"/>
</dbReference>
<feature type="region of interest" description="Disordered" evidence="6">
    <location>
        <begin position="180"/>
        <end position="199"/>
    </location>
</feature>
<protein>
    <recommendedName>
        <fullName evidence="5">Dual-action ribosomal maturation protein DarP</fullName>
    </recommendedName>
    <alternativeName>
        <fullName evidence="5">Large ribosomal subunit assembly factor DarP</fullName>
    </alternativeName>
</protein>
<dbReference type="GO" id="GO:0005829">
    <property type="term" value="C:cytosol"/>
    <property type="evidence" value="ECO:0007669"/>
    <property type="project" value="TreeGrafter"/>
</dbReference>
<accession>A0A4R7P5F1</accession>
<dbReference type="Pfam" id="PF04751">
    <property type="entry name" value="DarP"/>
    <property type="match status" value="1"/>
</dbReference>
<comment type="function">
    <text evidence="5">Member of a network of 50S ribosomal subunit biogenesis factors which assembles along the 30S-50S interface, preventing incorrect 23S rRNA structures from forming. Promotes peptidyl transferase center (PTC) maturation.</text>
</comment>
<dbReference type="GO" id="GO:1902626">
    <property type="term" value="P:assembly of large subunit precursor of preribosome"/>
    <property type="evidence" value="ECO:0007669"/>
    <property type="project" value="UniProtKB-UniRule"/>
</dbReference>
<dbReference type="HAMAP" id="MF_00765">
    <property type="entry name" value="DarP"/>
    <property type="match status" value="1"/>
</dbReference>
<keyword evidence="1 5" id="KW-0963">Cytoplasm</keyword>
<dbReference type="GO" id="GO:0019843">
    <property type="term" value="F:rRNA binding"/>
    <property type="evidence" value="ECO:0007669"/>
    <property type="project" value="UniProtKB-UniRule"/>
</dbReference>
<dbReference type="PANTHER" id="PTHR38101">
    <property type="entry name" value="UPF0307 PROTEIN YJGA"/>
    <property type="match status" value="1"/>
</dbReference>